<evidence type="ECO:0000313" key="2">
    <source>
        <dbReference type="EMBL" id="ORY53614.1"/>
    </source>
</evidence>
<evidence type="ECO:0000313" key="3">
    <source>
        <dbReference type="Proteomes" id="UP000193642"/>
    </source>
</evidence>
<dbReference type="Proteomes" id="UP000193642">
    <property type="component" value="Unassembled WGS sequence"/>
</dbReference>
<reference evidence="2 3" key="1">
    <citation type="submission" date="2016-07" db="EMBL/GenBank/DDBJ databases">
        <title>Pervasive Adenine N6-methylation of Active Genes in Fungi.</title>
        <authorList>
            <consortium name="DOE Joint Genome Institute"/>
            <person name="Mondo S.J."/>
            <person name="Dannebaum R.O."/>
            <person name="Kuo R.C."/>
            <person name="Labutti K."/>
            <person name="Haridas S."/>
            <person name="Kuo A."/>
            <person name="Salamov A."/>
            <person name="Ahrendt S.R."/>
            <person name="Lipzen A."/>
            <person name="Sullivan W."/>
            <person name="Andreopoulos W.B."/>
            <person name="Clum A."/>
            <person name="Lindquist E."/>
            <person name="Daum C."/>
            <person name="Ramamoorthy G.K."/>
            <person name="Gryganskyi A."/>
            <person name="Culley D."/>
            <person name="Magnuson J.K."/>
            <person name="James T.Y."/>
            <person name="O'Malley M.A."/>
            <person name="Stajich J.E."/>
            <person name="Spatafora J.W."/>
            <person name="Visel A."/>
            <person name="Grigoriev I.V."/>
        </authorList>
    </citation>
    <scope>NUCLEOTIDE SEQUENCE [LARGE SCALE GENOMIC DNA]</scope>
    <source>
        <strain evidence="2 3">JEL800</strain>
    </source>
</reference>
<feature type="region of interest" description="Disordered" evidence="1">
    <location>
        <begin position="275"/>
        <end position="297"/>
    </location>
</feature>
<dbReference type="SUPFAM" id="SSF53300">
    <property type="entry name" value="vWA-like"/>
    <property type="match status" value="1"/>
</dbReference>
<comment type="caution">
    <text evidence="2">The sequence shown here is derived from an EMBL/GenBank/DDBJ whole genome shotgun (WGS) entry which is preliminary data.</text>
</comment>
<organism evidence="2 3">
    <name type="scientific">Rhizoclosmatium globosum</name>
    <dbReference type="NCBI Taxonomy" id="329046"/>
    <lineage>
        <taxon>Eukaryota</taxon>
        <taxon>Fungi</taxon>
        <taxon>Fungi incertae sedis</taxon>
        <taxon>Chytridiomycota</taxon>
        <taxon>Chytridiomycota incertae sedis</taxon>
        <taxon>Chytridiomycetes</taxon>
        <taxon>Chytridiales</taxon>
        <taxon>Chytriomycetaceae</taxon>
        <taxon>Rhizoclosmatium</taxon>
    </lineage>
</organism>
<dbReference type="PANTHER" id="PTHR34706">
    <property type="entry name" value="SLR1338 PROTEIN"/>
    <property type="match status" value="1"/>
</dbReference>
<keyword evidence="3" id="KW-1185">Reference proteome</keyword>
<protein>
    <recommendedName>
        <fullName evidence="4">VWFA domain-containing protein</fullName>
    </recommendedName>
</protein>
<dbReference type="InterPro" id="IPR036465">
    <property type="entry name" value="vWFA_dom_sf"/>
</dbReference>
<dbReference type="EMBL" id="MCGO01000001">
    <property type="protein sequence ID" value="ORY53614.1"/>
    <property type="molecule type" value="Genomic_DNA"/>
</dbReference>
<feature type="non-terminal residue" evidence="2">
    <location>
        <position position="1"/>
    </location>
</feature>
<dbReference type="PANTHER" id="PTHR34706:SF1">
    <property type="entry name" value="VWFA DOMAIN-CONTAINING PROTEIN"/>
    <property type="match status" value="1"/>
</dbReference>
<evidence type="ECO:0000256" key="1">
    <source>
        <dbReference type="SAM" id="MobiDB-lite"/>
    </source>
</evidence>
<accession>A0A1Y2D398</accession>
<evidence type="ECO:0008006" key="4">
    <source>
        <dbReference type="Google" id="ProtNLM"/>
    </source>
</evidence>
<dbReference type="STRING" id="329046.A0A1Y2D398"/>
<dbReference type="AlphaFoldDB" id="A0A1Y2D398"/>
<dbReference type="OrthoDB" id="2142040at2759"/>
<name>A0A1Y2D398_9FUNG</name>
<sequence>MTKTTASSLFEFPPTYASNIAEDARLAAFAALVGRYKISRMMAKKLRRLEGYDIVSGSMNTRIIASHDTVDTTLGPAPTRWDELKATVSMVADIAATLDSDGIDVFFLNRVPARNITGPSAALDAAFAERPYGHTPITRVLREVLAEKFYCVNLPDRKKLLILIATDGQPTTDAGDLDHQALKHLLTYERGGPGQVPVAFLVCTDDEKEIAYLNEWDNSIRDLDVSDDYHTERQQIIGIQGNGFPFSRGDWICKMLLGAVDPEIDALDETPLKLTPNRTMTGAPQKSLKRQDSCITQ</sequence>
<gene>
    <name evidence="2" type="ORF">BCR33DRAFT_710999</name>
</gene>
<proteinExistence type="predicted"/>